<dbReference type="STRING" id="573501.SAMN04487999_2942"/>
<evidence type="ECO:0000313" key="1">
    <source>
        <dbReference type="EMBL" id="RXG28033.1"/>
    </source>
</evidence>
<dbReference type="Proteomes" id="UP000290037">
    <property type="component" value="Unassembled WGS sequence"/>
</dbReference>
<evidence type="ECO:0000313" key="2">
    <source>
        <dbReference type="EMBL" id="SHI22012.1"/>
    </source>
</evidence>
<organism evidence="2 3">
    <name type="scientific">Leeuwenhoekiella palythoae</name>
    <dbReference type="NCBI Taxonomy" id="573501"/>
    <lineage>
        <taxon>Bacteria</taxon>
        <taxon>Pseudomonadati</taxon>
        <taxon>Bacteroidota</taxon>
        <taxon>Flavobacteriia</taxon>
        <taxon>Flavobacteriales</taxon>
        <taxon>Flavobacteriaceae</taxon>
        <taxon>Leeuwenhoekiella</taxon>
    </lineage>
</organism>
<dbReference type="Proteomes" id="UP000184240">
    <property type="component" value="Unassembled WGS sequence"/>
</dbReference>
<dbReference type="AlphaFoldDB" id="A0A1M5ZCU9"/>
<sequence length="125" mass="14483">MLKPLSVLFDFSLSDNSIGYIVEGTMDYKAVQELKEAILDKFKKHDSINLYLEDNNIERFSLDAVFIAGIFPMQHKNQLNKVAMVTNRKWIHAIANFNKAVIGKDLRNFTIDRRMEAMNWIASQD</sequence>
<reference evidence="3" key="2">
    <citation type="submission" date="2016-11" db="EMBL/GenBank/DDBJ databases">
        <authorList>
            <person name="Varghese N."/>
            <person name="Submissions S."/>
        </authorList>
    </citation>
    <scope>NUCLEOTIDE SEQUENCE [LARGE SCALE GENOMIC DNA]</scope>
    <source>
        <strain evidence="3">DSM 19859</strain>
    </source>
</reference>
<dbReference type="SUPFAM" id="SSF52091">
    <property type="entry name" value="SpoIIaa-like"/>
    <property type="match status" value="1"/>
</dbReference>
<evidence type="ECO:0000313" key="4">
    <source>
        <dbReference type="Proteomes" id="UP000290037"/>
    </source>
</evidence>
<dbReference type="Pfam" id="PF11964">
    <property type="entry name" value="SpoIIAA-like"/>
    <property type="match status" value="1"/>
</dbReference>
<dbReference type="RefSeq" id="WP_128755730.1">
    <property type="nucleotide sequence ID" value="NZ_FQXT01000005.1"/>
</dbReference>
<dbReference type="EMBL" id="QOVN01000005">
    <property type="protein sequence ID" value="RXG28033.1"/>
    <property type="molecule type" value="Genomic_DNA"/>
</dbReference>
<keyword evidence="4" id="KW-1185">Reference proteome</keyword>
<dbReference type="InterPro" id="IPR021866">
    <property type="entry name" value="SpoIIAA-like"/>
</dbReference>
<proteinExistence type="predicted"/>
<dbReference type="InterPro" id="IPR036513">
    <property type="entry name" value="STAS_dom_sf"/>
</dbReference>
<reference evidence="2" key="1">
    <citation type="submission" date="2016-11" db="EMBL/GenBank/DDBJ databases">
        <authorList>
            <person name="Jaros S."/>
            <person name="Januszkiewicz K."/>
            <person name="Wedrychowicz H."/>
        </authorList>
    </citation>
    <scope>NUCLEOTIDE SEQUENCE [LARGE SCALE GENOMIC DNA]</scope>
    <source>
        <strain evidence="2">DSM 19859</strain>
    </source>
</reference>
<dbReference type="InterPro" id="IPR038396">
    <property type="entry name" value="SpoIIAA-like_sf"/>
</dbReference>
<accession>A0A1M5ZCU9</accession>
<evidence type="ECO:0000313" key="3">
    <source>
        <dbReference type="Proteomes" id="UP000184240"/>
    </source>
</evidence>
<gene>
    <name evidence="1" type="ORF">DSM01_2538</name>
    <name evidence="2" type="ORF">SAMN04487999_2942</name>
</gene>
<dbReference type="Gene3D" id="3.40.50.10600">
    <property type="entry name" value="SpoIIaa-like domains"/>
    <property type="match status" value="1"/>
</dbReference>
<reference evidence="1 4" key="3">
    <citation type="submission" date="2018-07" db="EMBL/GenBank/DDBJ databases">
        <title>Leeuwenhoekiella genomics.</title>
        <authorList>
            <person name="Tahon G."/>
            <person name="Willems A."/>
        </authorList>
    </citation>
    <scope>NUCLEOTIDE SEQUENCE [LARGE SCALE GENOMIC DNA]</scope>
    <source>
        <strain evidence="1 4">LMG 24856</strain>
    </source>
</reference>
<dbReference type="EMBL" id="FQXT01000005">
    <property type="protein sequence ID" value="SHI22012.1"/>
    <property type="molecule type" value="Genomic_DNA"/>
</dbReference>
<name>A0A1M5ZCU9_9FLAO</name>
<protein>
    <submittedName>
        <fullName evidence="1 2">SpoIIAA-like</fullName>
    </submittedName>
</protein>